<gene>
    <name evidence="2" type="ORF">CAMP_LOCUS14200</name>
</gene>
<sequence>MEEEAKNKKEKKAPSVSKYHNIKKIEKSTVTSDEDANEANRRAKPKEDSKRKAGNGQNKNSGRTIMQGNSKTNRKGKLSNRKIKPGLRKSNEAVIKSFYIKKAKSKVRARKVITEDTKQLDVPDEYDVEKDPNDATLAVINNENNGNLFIKGVPFWALKDEKPPINTTYPISESLKALIEKRITLIKETPEPINLDRFNDLIIMTSRDDEHFKPSDRILSNTIRSLALADVNKQKMVSERRTVSVAQPPISVAQPIHCLSVQNPEFIHVYNRRNRFQPIRTNHFTPGALAKKKRGILAHLLDNFY</sequence>
<dbReference type="AlphaFoldDB" id="A0A9P1ISZ9"/>
<evidence type="ECO:0000313" key="2">
    <source>
        <dbReference type="EMBL" id="CAI5451563.1"/>
    </source>
</evidence>
<dbReference type="InterPro" id="IPR008569">
    <property type="entry name" value="DUF851"/>
</dbReference>
<feature type="compositionally biased region" description="Basic residues" evidence="1">
    <location>
        <begin position="72"/>
        <end position="87"/>
    </location>
</feature>
<protein>
    <submittedName>
        <fullName evidence="2">Uncharacterized protein</fullName>
    </submittedName>
</protein>
<keyword evidence="3" id="KW-1185">Reference proteome</keyword>
<evidence type="ECO:0000256" key="1">
    <source>
        <dbReference type="SAM" id="MobiDB-lite"/>
    </source>
</evidence>
<dbReference type="OrthoDB" id="5867859at2759"/>
<dbReference type="Pfam" id="PF05867">
    <property type="entry name" value="DUF851"/>
    <property type="match status" value="1"/>
</dbReference>
<dbReference type="EMBL" id="CANHGI010000005">
    <property type="protein sequence ID" value="CAI5451563.1"/>
    <property type="molecule type" value="Genomic_DNA"/>
</dbReference>
<organism evidence="2 3">
    <name type="scientific">Caenorhabditis angaria</name>
    <dbReference type="NCBI Taxonomy" id="860376"/>
    <lineage>
        <taxon>Eukaryota</taxon>
        <taxon>Metazoa</taxon>
        <taxon>Ecdysozoa</taxon>
        <taxon>Nematoda</taxon>
        <taxon>Chromadorea</taxon>
        <taxon>Rhabditida</taxon>
        <taxon>Rhabditina</taxon>
        <taxon>Rhabditomorpha</taxon>
        <taxon>Rhabditoidea</taxon>
        <taxon>Rhabditidae</taxon>
        <taxon>Peloderinae</taxon>
        <taxon>Caenorhabditis</taxon>
    </lineage>
</organism>
<evidence type="ECO:0000313" key="3">
    <source>
        <dbReference type="Proteomes" id="UP001152747"/>
    </source>
</evidence>
<name>A0A9P1ISZ9_9PELO</name>
<comment type="caution">
    <text evidence="2">The sequence shown here is derived from an EMBL/GenBank/DDBJ whole genome shotgun (WGS) entry which is preliminary data.</text>
</comment>
<reference evidence="2" key="1">
    <citation type="submission" date="2022-11" db="EMBL/GenBank/DDBJ databases">
        <authorList>
            <person name="Kikuchi T."/>
        </authorList>
    </citation>
    <scope>NUCLEOTIDE SEQUENCE</scope>
    <source>
        <strain evidence="2">PS1010</strain>
    </source>
</reference>
<feature type="compositionally biased region" description="Polar residues" evidence="1">
    <location>
        <begin position="55"/>
        <end position="71"/>
    </location>
</feature>
<feature type="compositionally biased region" description="Basic and acidic residues" evidence="1">
    <location>
        <begin position="38"/>
        <end position="51"/>
    </location>
</feature>
<dbReference type="Proteomes" id="UP001152747">
    <property type="component" value="Unassembled WGS sequence"/>
</dbReference>
<feature type="region of interest" description="Disordered" evidence="1">
    <location>
        <begin position="1"/>
        <end position="87"/>
    </location>
</feature>
<accession>A0A9P1ISZ9</accession>
<proteinExistence type="predicted"/>